<comment type="caution">
    <text evidence="7">The sequence shown here is derived from an EMBL/GenBank/DDBJ whole genome shotgun (WGS) entry which is preliminary data.</text>
</comment>
<dbReference type="SUPFAM" id="SSF88659">
    <property type="entry name" value="Sigma3 and sigma4 domains of RNA polymerase sigma factors"/>
    <property type="match status" value="1"/>
</dbReference>
<dbReference type="NCBIfam" id="TIGR02937">
    <property type="entry name" value="sigma70-ECF"/>
    <property type="match status" value="1"/>
</dbReference>
<gene>
    <name evidence="7" type="ORF">KK078_15930</name>
</gene>
<dbReference type="EMBL" id="JAHESC010000022">
    <property type="protein sequence ID" value="MBT1688060.1"/>
    <property type="molecule type" value="Genomic_DNA"/>
</dbReference>
<comment type="similarity">
    <text evidence="1">Belongs to the sigma-70 factor family. ECF subfamily.</text>
</comment>
<name>A0AAP2DBZ4_9BACT</name>
<dbReference type="InterPro" id="IPR013324">
    <property type="entry name" value="RNA_pol_sigma_r3/r4-like"/>
</dbReference>
<keyword evidence="3" id="KW-0731">Sigma factor</keyword>
<dbReference type="InterPro" id="IPR007627">
    <property type="entry name" value="RNA_pol_sigma70_r2"/>
</dbReference>
<sequence length="192" mass="23056">MSDLSLYTEQQLLSALRDGSEAAYEEIFRRFWTRSYNIARSKVQSHAEAEEIVQAIFFALWEKRATLYVTNLWYYLQTSVRNRVIDHIRQQVTQRKYWEYYKTFIPWQRTVTEDTVEYDNLHEALEEAVSHLPEKSREVFRLNRLEGRSVAEIAGLLQLSEKAIEYHLTKSLKQLRYHLRDFIFLTAMLTHL</sequence>
<dbReference type="SUPFAM" id="SSF88946">
    <property type="entry name" value="Sigma2 domain of RNA polymerase sigma factors"/>
    <property type="match status" value="1"/>
</dbReference>
<dbReference type="GO" id="GO:0006352">
    <property type="term" value="P:DNA-templated transcription initiation"/>
    <property type="evidence" value="ECO:0007669"/>
    <property type="project" value="InterPro"/>
</dbReference>
<dbReference type="Pfam" id="PF08281">
    <property type="entry name" value="Sigma70_r4_2"/>
    <property type="match status" value="1"/>
</dbReference>
<proteinExistence type="inferred from homology"/>
<evidence type="ECO:0000256" key="4">
    <source>
        <dbReference type="ARBA" id="ARBA00023163"/>
    </source>
</evidence>
<dbReference type="InterPro" id="IPR014327">
    <property type="entry name" value="RNA_pol_sigma70_bacteroid"/>
</dbReference>
<dbReference type="Gene3D" id="1.10.10.10">
    <property type="entry name" value="Winged helix-like DNA-binding domain superfamily/Winged helix DNA-binding domain"/>
    <property type="match status" value="1"/>
</dbReference>
<keyword evidence="4" id="KW-0804">Transcription</keyword>
<dbReference type="PANTHER" id="PTHR43133:SF46">
    <property type="entry name" value="RNA POLYMERASE SIGMA-70 FACTOR ECF SUBFAMILY"/>
    <property type="match status" value="1"/>
</dbReference>
<evidence type="ECO:0000256" key="3">
    <source>
        <dbReference type="ARBA" id="ARBA00023082"/>
    </source>
</evidence>
<dbReference type="GO" id="GO:0016987">
    <property type="term" value="F:sigma factor activity"/>
    <property type="evidence" value="ECO:0007669"/>
    <property type="project" value="UniProtKB-KW"/>
</dbReference>
<reference evidence="7 8" key="1">
    <citation type="submission" date="2021-05" db="EMBL/GenBank/DDBJ databases">
        <title>A Polyphasic approach of four new species of the genus Ohtaekwangia: Ohtaekwangia histidinii sp. nov., Ohtaekwangia cretensis sp. nov., Ohtaekwangia indiensis sp. nov., Ohtaekwangia reichenbachii sp. nov. from diverse environment.</title>
        <authorList>
            <person name="Octaviana S."/>
        </authorList>
    </citation>
    <scope>NUCLEOTIDE SEQUENCE [LARGE SCALE GENOMIC DNA]</scope>
    <source>
        <strain evidence="7 8">PWU37</strain>
    </source>
</reference>
<evidence type="ECO:0000256" key="2">
    <source>
        <dbReference type="ARBA" id="ARBA00023015"/>
    </source>
</evidence>
<evidence type="ECO:0000259" key="5">
    <source>
        <dbReference type="Pfam" id="PF04542"/>
    </source>
</evidence>
<dbReference type="RefSeq" id="WP_254091288.1">
    <property type="nucleotide sequence ID" value="NZ_JAHESC010000022.1"/>
</dbReference>
<feature type="domain" description="RNA polymerase sigma-70 region 2" evidence="5">
    <location>
        <begin position="33"/>
        <end position="91"/>
    </location>
</feature>
<evidence type="ECO:0000313" key="7">
    <source>
        <dbReference type="EMBL" id="MBT1688060.1"/>
    </source>
</evidence>
<dbReference type="InterPro" id="IPR013249">
    <property type="entry name" value="RNA_pol_sigma70_r4_t2"/>
</dbReference>
<evidence type="ECO:0000313" key="8">
    <source>
        <dbReference type="Proteomes" id="UP001319180"/>
    </source>
</evidence>
<dbReference type="InterPro" id="IPR013325">
    <property type="entry name" value="RNA_pol_sigma_r2"/>
</dbReference>
<dbReference type="Gene3D" id="1.10.1740.10">
    <property type="match status" value="1"/>
</dbReference>
<dbReference type="InterPro" id="IPR014284">
    <property type="entry name" value="RNA_pol_sigma-70_dom"/>
</dbReference>
<dbReference type="Proteomes" id="UP001319180">
    <property type="component" value="Unassembled WGS sequence"/>
</dbReference>
<dbReference type="NCBIfam" id="TIGR02985">
    <property type="entry name" value="Sig70_bacteroi1"/>
    <property type="match status" value="1"/>
</dbReference>
<organism evidence="7 8">
    <name type="scientific">Dawidia soli</name>
    <dbReference type="NCBI Taxonomy" id="2782352"/>
    <lineage>
        <taxon>Bacteria</taxon>
        <taxon>Pseudomonadati</taxon>
        <taxon>Bacteroidota</taxon>
        <taxon>Cytophagia</taxon>
        <taxon>Cytophagales</taxon>
        <taxon>Chryseotaleaceae</taxon>
        <taxon>Dawidia</taxon>
    </lineage>
</organism>
<evidence type="ECO:0000256" key="1">
    <source>
        <dbReference type="ARBA" id="ARBA00010641"/>
    </source>
</evidence>
<dbReference type="InterPro" id="IPR036388">
    <property type="entry name" value="WH-like_DNA-bd_sf"/>
</dbReference>
<dbReference type="PANTHER" id="PTHR43133">
    <property type="entry name" value="RNA POLYMERASE ECF-TYPE SIGMA FACTO"/>
    <property type="match status" value="1"/>
</dbReference>
<dbReference type="AlphaFoldDB" id="A0AAP2DBZ4"/>
<keyword evidence="8" id="KW-1185">Reference proteome</keyword>
<dbReference type="Pfam" id="PF04542">
    <property type="entry name" value="Sigma70_r2"/>
    <property type="match status" value="1"/>
</dbReference>
<protein>
    <submittedName>
        <fullName evidence="7">RNA polymerase sigma-70 factor</fullName>
    </submittedName>
</protein>
<dbReference type="GO" id="GO:0003677">
    <property type="term" value="F:DNA binding"/>
    <property type="evidence" value="ECO:0007669"/>
    <property type="project" value="InterPro"/>
</dbReference>
<feature type="domain" description="RNA polymerase sigma factor 70 region 4 type 2" evidence="6">
    <location>
        <begin position="123"/>
        <end position="175"/>
    </location>
</feature>
<keyword evidence="2" id="KW-0805">Transcription regulation</keyword>
<evidence type="ECO:0000259" key="6">
    <source>
        <dbReference type="Pfam" id="PF08281"/>
    </source>
</evidence>
<accession>A0AAP2DBZ4</accession>
<dbReference type="InterPro" id="IPR039425">
    <property type="entry name" value="RNA_pol_sigma-70-like"/>
</dbReference>